<dbReference type="GO" id="GO:0015833">
    <property type="term" value="P:peptide transport"/>
    <property type="evidence" value="ECO:0007669"/>
    <property type="project" value="InterPro"/>
</dbReference>
<evidence type="ECO:0000313" key="8">
    <source>
        <dbReference type="EMBL" id="PHD61823.1"/>
    </source>
</evidence>
<dbReference type="CDD" id="cd03257">
    <property type="entry name" value="ABC_NikE_OppD_transporters"/>
    <property type="match status" value="1"/>
</dbReference>
<dbReference type="GO" id="GO:0005524">
    <property type="term" value="F:ATP binding"/>
    <property type="evidence" value="ECO:0007669"/>
    <property type="project" value="UniProtKB-KW"/>
</dbReference>
<dbReference type="AlphaFoldDB" id="A0A2B5X4M5"/>
<dbReference type="InterPro" id="IPR027417">
    <property type="entry name" value="P-loop_NTPase"/>
</dbReference>
<keyword evidence="5" id="KW-0547">Nucleotide-binding</keyword>
<dbReference type="Pfam" id="PF00005">
    <property type="entry name" value="ABC_tran"/>
    <property type="match status" value="1"/>
</dbReference>
<keyword evidence="7" id="KW-0472">Membrane</keyword>
<organism evidence="8 9">
    <name type="scientific">Bacillus toyonensis</name>
    <dbReference type="NCBI Taxonomy" id="155322"/>
    <lineage>
        <taxon>Bacteria</taxon>
        <taxon>Bacillati</taxon>
        <taxon>Bacillota</taxon>
        <taxon>Bacilli</taxon>
        <taxon>Bacillales</taxon>
        <taxon>Bacillaceae</taxon>
        <taxon>Bacillus</taxon>
        <taxon>Bacillus cereus group</taxon>
    </lineage>
</organism>
<dbReference type="InterPro" id="IPR017871">
    <property type="entry name" value="ABC_transporter-like_CS"/>
</dbReference>
<accession>A0A2B5X4M5</accession>
<evidence type="ECO:0000256" key="3">
    <source>
        <dbReference type="ARBA" id="ARBA00022448"/>
    </source>
</evidence>
<dbReference type="SMART" id="SM00382">
    <property type="entry name" value="AAA"/>
    <property type="match status" value="1"/>
</dbReference>
<comment type="similarity">
    <text evidence="2">Belongs to the ABC transporter superfamily.</text>
</comment>
<gene>
    <name evidence="8" type="ORF">COF40_26320</name>
</gene>
<dbReference type="InterPro" id="IPR050388">
    <property type="entry name" value="ABC_Ni/Peptide_Import"/>
</dbReference>
<dbReference type="InterPro" id="IPR003439">
    <property type="entry name" value="ABC_transporter-like_ATP-bd"/>
</dbReference>
<evidence type="ECO:0000256" key="7">
    <source>
        <dbReference type="ARBA" id="ARBA00023136"/>
    </source>
</evidence>
<dbReference type="NCBIfam" id="TIGR01727">
    <property type="entry name" value="oligo_HPY"/>
    <property type="match status" value="1"/>
</dbReference>
<evidence type="ECO:0000256" key="2">
    <source>
        <dbReference type="ARBA" id="ARBA00005417"/>
    </source>
</evidence>
<evidence type="ECO:0000313" key="9">
    <source>
        <dbReference type="Proteomes" id="UP000225997"/>
    </source>
</evidence>
<sequence length="340" mass="37981">MGSGYRVQPILEVNNVTTAFYTDRGLVKAVENISFTVNPGETVCIVGESGSGKSVMSLSALRLIDYENGQVLNGEILFNGEDLLKKNREEMRRVRGSQIAMIFQEPMTALNPVFTIGKQISEAIRLHNDCSKEQAMIRAKELLTLVGISESEMRLKQYPHELSGGMRQRVMIAMALSCDPKLLIADEPTTALDVTIQAQILNLLKELNEKRNMAIVLITHDIGVAAQMADKIVVMYAGRVMEEGTVYEIFDKPQHPYTIGLLSSIPTIDGNRSIRLQSIQGNIPSLTEMPQGCRFSPRCMFATEKCFTEEPLLQSINSRKIACWNHDKVNSDFSLTHRKK</sequence>
<dbReference type="InterPro" id="IPR013563">
    <property type="entry name" value="Oligopep_ABC_C"/>
</dbReference>
<comment type="caution">
    <text evidence="8">The sequence shown here is derived from an EMBL/GenBank/DDBJ whole genome shotgun (WGS) entry which is preliminary data.</text>
</comment>
<dbReference type="PANTHER" id="PTHR43297:SF2">
    <property type="entry name" value="DIPEPTIDE TRANSPORT ATP-BINDING PROTEIN DPPD"/>
    <property type="match status" value="1"/>
</dbReference>
<dbReference type="PROSITE" id="PS50893">
    <property type="entry name" value="ABC_TRANSPORTER_2"/>
    <property type="match status" value="1"/>
</dbReference>
<protein>
    <submittedName>
        <fullName evidence="8">Peptide ABC transporter ATP-binding protein</fullName>
    </submittedName>
</protein>
<dbReference type="PANTHER" id="PTHR43297">
    <property type="entry name" value="OLIGOPEPTIDE TRANSPORT ATP-BINDING PROTEIN APPD"/>
    <property type="match status" value="1"/>
</dbReference>
<keyword evidence="3" id="KW-0813">Transport</keyword>
<reference evidence="8 9" key="1">
    <citation type="submission" date="2017-09" db="EMBL/GenBank/DDBJ databases">
        <title>Large-scale bioinformatics analysis of Bacillus genomes uncovers conserved roles of natural products in bacterial physiology.</title>
        <authorList>
            <consortium name="Agbiome Team Llc"/>
            <person name="Bleich R.M."/>
            <person name="Grubbs K.J."/>
            <person name="Santa Maria K.C."/>
            <person name="Allen S.E."/>
            <person name="Farag S."/>
            <person name="Shank E.A."/>
            <person name="Bowers A."/>
        </authorList>
    </citation>
    <scope>NUCLEOTIDE SEQUENCE [LARGE SCALE GENOMIC DNA]</scope>
    <source>
        <strain evidence="8 9">AFS044250</strain>
    </source>
</reference>
<dbReference type="FunFam" id="3.40.50.300:FF:000016">
    <property type="entry name" value="Oligopeptide ABC transporter ATP-binding component"/>
    <property type="match status" value="1"/>
</dbReference>
<dbReference type="Pfam" id="PF08352">
    <property type="entry name" value="oligo_HPY"/>
    <property type="match status" value="1"/>
</dbReference>
<dbReference type="GO" id="GO:0005886">
    <property type="term" value="C:plasma membrane"/>
    <property type="evidence" value="ECO:0007669"/>
    <property type="project" value="UniProtKB-SubCell"/>
</dbReference>
<evidence type="ECO:0000256" key="6">
    <source>
        <dbReference type="ARBA" id="ARBA00022840"/>
    </source>
</evidence>
<dbReference type="EMBL" id="NUSQ01000166">
    <property type="protein sequence ID" value="PHD61823.1"/>
    <property type="molecule type" value="Genomic_DNA"/>
</dbReference>
<evidence type="ECO:0000256" key="4">
    <source>
        <dbReference type="ARBA" id="ARBA00022475"/>
    </source>
</evidence>
<evidence type="ECO:0000256" key="1">
    <source>
        <dbReference type="ARBA" id="ARBA00004202"/>
    </source>
</evidence>
<name>A0A2B5X4M5_9BACI</name>
<evidence type="ECO:0000256" key="5">
    <source>
        <dbReference type="ARBA" id="ARBA00022741"/>
    </source>
</evidence>
<dbReference type="SUPFAM" id="SSF52540">
    <property type="entry name" value="P-loop containing nucleoside triphosphate hydrolases"/>
    <property type="match status" value="1"/>
</dbReference>
<keyword evidence="6 8" id="KW-0067">ATP-binding</keyword>
<proteinExistence type="inferred from homology"/>
<dbReference type="Gene3D" id="3.40.50.300">
    <property type="entry name" value="P-loop containing nucleotide triphosphate hydrolases"/>
    <property type="match status" value="1"/>
</dbReference>
<dbReference type="Proteomes" id="UP000225997">
    <property type="component" value="Unassembled WGS sequence"/>
</dbReference>
<dbReference type="PROSITE" id="PS00211">
    <property type="entry name" value="ABC_TRANSPORTER_1"/>
    <property type="match status" value="1"/>
</dbReference>
<comment type="subcellular location">
    <subcellularLocation>
        <location evidence="1">Cell membrane</location>
        <topology evidence="1">Peripheral membrane protein</topology>
    </subcellularLocation>
</comment>
<dbReference type="GO" id="GO:0016887">
    <property type="term" value="F:ATP hydrolysis activity"/>
    <property type="evidence" value="ECO:0007669"/>
    <property type="project" value="InterPro"/>
</dbReference>
<keyword evidence="4" id="KW-1003">Cell membrane</keyword>
<dbReference type="InterPro" id="IPR003593">
    <property type="entry name" value="AAA+_ATPase"/>
</dbReference>